<evidence type="ECO:0000313" key="2">
    <source>
        <dbReference type="EMBL" id="KAK8564940.1"/>
    </source>
</evidence>
<accession>A0ABR2ESG9</accession>
<evidence type="ECO:0000313" key="3">
    <source>
        <dbReference type="Proteomes" id="UP001472677"/>
    </source>
</evidence>
<feature type="compositionally biased region" description="Basic and acidic residues" evidence="1">
    <location>
        <begin position="55"/>
        <end position="65"/>
    </location>
</feature>
<dbReference type="Proteomes" id="UP001472677">
    <property type="component" value="Unassembled WGS sequence"/>
</dbReference>
<comment type="caution">
    <text evidence="2">The sequence shown here is derived from an EMBL/GenBank/DDBJ whole genome shotgun (WGS) entry which is preliminary data.</text>
</comment>
<keyword evidence="3" id="KW-1185">Reference proteome</keyword>
<reference evidence="2 3" key="1">
    <citation type="journal article" date="2024" name="G3 (Bethesda)">
        <title>Genome assembly of Hibiscus sabdariffa L. provides insights into metabolisms of medicinal natural products.</title>
        <authorList>
            <person name="Kim T."/>
        </authorList>
    </citation>
    <scope>NUCLEOTIDE SEQUENCE [LARGE SCALE GENOMIC DNA]</scope>
    <source>
        <strain evidence="2">TK-2024</strain>
        <tissue evidence="2">Old leaves</tissue>
    </source>
</reference>
<feature type="compositionally biased region" description="Basic residues" evidence="1">
    <location>
        <begin position="32"/>
        <end position="54"/>
    </location>
</feature>
<name>A0ABR2ESG9_9ROSI</name>
<sequence>MDAKTMPTAAVMTSPIQGAKDLMKGKETPLHGQRRPKERKSSRKMKGSKKRPNRSRLDSKGRGERVATGGLSSGTRGDKI</sequence>
<feature type="region of interest" description="Disordered" evidence="1">
    <location>
        <begin position="1"/>
        <end position="80"/>
    </location>
</feature>
<dbReference type="EMBL" id="JBBPBM010000010">
    <property type="protein sequence ID" value="KAK8564940.1"/>
    <property type="molecule type" value="Genomic_DNA"/>
</dbReference>
<evidence type="ECO:0000256" key="1">
    <source>
        <dbReference type="SAM" id="MobiDB-lite"/>
    </source>
</evidence>
<organism evidence="2 3">
    <name type="scientific">Hibiscus sabdariffa</name>
    <name type="common">roselle</name>
    <dbReference type="NCBI Taxonomy" id="183260"/>
    <lineage>
        <taxon>Eukaryota</taxon>
        <taxon>Viridiplantae</taxon>
        <taxon>Streptophyta</taxon>
        <taxon>Embryophyta</taxon>
        <taxon>Tracheophyta</taxon>
        <taxon>Spermatophyta</taxon>
        <taxon>Magnoliopsida</taxon>
        <taxon>eudicotyledons</taxon>
        <taxon>Gunneridae</taxon>
        <taxon>Pentapetalae</taxon>
        <taxon>rosids</taxon>
        <taxon>malvids</taxon>
        <taxon>Malvales</taxon>
        <taxon>Malvaceae</taxon>
        <taxon>Malvoideae</taxon>
        <taxon>Hibiscus</taxon>
    </lineage>
</organism>
<gene>
    <name evidence="2" type="ORF">V6N12_058517</name>
</gene>
<protein>
    <submittedName>
        <fullName evidence="2">Uncharacterized protein</fullName>
    </submittedName>
</protein>
<proteinExistence type="predicted"/>